<dbReference type="InterPro" id="IPR029024">
    <property type="entry name" value="TerB-like"/>
</dbReference>
<accession>A0ABT8T698</accession>
<dbReference type="RefSeq" id="WP_302244026.1">
    <property type="nucleotide sequence ID" value="NZ_JAULJQ010000003.1"/>
</dbReference>
<dbReference type="Gene3D" id="1.10.3680.10">
    <property type="entry name" value="TerB-like"/>
    <property type="match status" value="1"/>
</dbReference>
<name>A0ABT8T698_9BACT</name>
<evidence type="ECO:0000313" key="2">
    <source>
        <dbReference type="EMBL" id="MDO2409186.1"/>
    </source>
</evidence>
<dbReference type="PRINTS" id="PR00625">
    <property type="entry name" value="JDOMAIN"/>
</dbReference>
<evidence type="ECO:0000313" key="3">
    <source>
        <dbReference type="Proteomes" id="UP001171111"/>
    </source>
</evidence>
<feature type="domain" description="J" evidence="1">
    <location>
        <begin position="190"/>
        <end position="254"/>
    </location>
</feature>
<dbReference type="SUPFAM" id="SSF46565">
    <property type="entry name" value="Chaperone J-domain"/>
    <property type="match status" value="1"/>
</dbReference>
<dbReference type="InterPro" id="IPR036869">
    <property type="entry name" value="J_dom_sf"/>
</dbReference>
<dbReference type="InterPro" id="IPR007791">
    <property type="entry name" value="DjlA_N"/>
</dbReference>
<dbReference type="InterPro" id="IPR050817">
    <property type="entry name" value="DjlA_DnaK_co-chaperone"/>
</dbReference>
<dbReference type="Pfam" id="PF00226">
    <property type="entry name" value="DnaJ"/>
    <property type="match status" value="1"/>
</dbReference>
<dbReference type="PANTHER" id="PTHR24074">
    <property type="entry name" value="CO-CHAPERONE PROTEIN DJLA"/>
    <property type="match status" value="1"/>
</dbReference>
<dbReference type="SUPFAM" id="SSF158682">
    <property type="entry name" value="TerB-like"/>
    <property type="match status" value="1"/>
</dbReference>
<dbReference type="Gene3D" id="1.10.287.110">
    <property type="entry name" value="DnaJ domain"/>
    <property type="match status" value="1"/>
</dbReference>
<dbReference type="EMBL" id="JAULJQ010000003">
    <property type="protein sequence ID" value="MDO2409186.1"/>
    <property type="molecule type" value="Genomic_DNA"/>
</dbReference>
<proteinExistence type="predicted"/>
<protein>
    <submittedName>
        <fullName evidence="2">DnaJ domain-containing protein</fullName>
    </submittedName>
</protein>
<reference evidence="2 3" key="1">
    <citation type="submission" date="2023-06" db="EMBL/GenBank/DDBJ databases">
        <title>Campylobacter magnum sp. nov., isolated from cecal contents of domestic pigs (Sus scrofa domesticus).</title>
        <authorList>
            <person name="Papic B."/>
            <person name="Gruntar I."/>
        </authorList>
    </citation>
    <scope>NUCLEOTIDE SEQUENCE [LARGE SCALE GENOMIC DNA]</scope>
    <source>
        <strain evidence="3">34484-21</strain>
    </source>
</reference>
<organism evidence="2 3">
    <name type="scientific">Campylobacter magnus</name>
    <dbReference type="NCBI Taxonomy" id="3026462"/>
    <lineage>
        <taxon>Bacteria</taxon>
        <taxon>Pseudomonadati</taxon>
        <taxon>Campylobacterota</taxon>
        <taxon>Epsilonproteobacteria</taxon>
        <taxon>Campylobacterales</taxon>
        <taxon>Campylobacteraceae</taxon>
        <taxon>Campylobacter</taxon>
    </lineage>
</organism>
<dbReference type="CDD" id="cd06257">
    <property type="entry name" value="DnaJ"/>
    <property type="match status" value="1"/>
</dbReference>
<comment type="caution">
    <text evidence="2">The sequence shown here is derived from an EMBL/GenBank/DDBJ whole genome shotgun (WGS) entry which is preliminary data.</text>
</comment>
<dbReference type="PROSITE" id="PS50076">
    <property type="entry name" value="DNAJ_2"/>
    <property type="match status" value="1"/>
</dbReference>
<dbReference type="Proteomes" id="UP001171111">
    <property type="component" value="Unassembled WGS sequence"/>
</dbReference>
<dbReference type="Pfam" id="PF05099">
    <property type="entry name" value="TerB"/>
    <property type="match status" value="1"/>
</dbReference>
<dbReference type="InterPro" id="IPR001623">
    <property type="entry name" value="DnaJ_domain"/>
</dbReference>
<evidence type="ECO:0000259" key="1">
    <source>
        <dbReference type="PROSITE" id="PS50076"/>
    </source>
</evidence>
<sequence length="254" mass="28692">MGFWFSLFIIGLIFYALTKGYAKSPAGSAHKAFSEQDASFLVALLARIAKADGAINESEARYISGILDMCEEELKDPGARARLKRIFDEQKNSQTSIEEMARMYKSARFLTNDECASVIVYLLHLAYANGSLHPNEKRAIDEVARGFNLGDISSFYASFEREFSRTWQDENSSWNSSWNSKNGSFEREIDPYEVLGVSKEASFAEIKKKYRELSRKHHPDFLGAGASSDEVAKATKKTQEINEAYEQIKKMKGE</sequence>
<dbReference type="SMART" id="SM00271">
    <property type="entry name" value="DnaJ"/>
    <property type="match status" value="1"/>
</dbReference>
<keyword evidence="3" id="KW-1185">Reference proteome</keyword>
<gene>
    <name evidence="2" type="ORF">Q2362_03605</name>
</gene>
<dbReference type="CDD" id="cd07316">
    <property type="entry name" value="terB_like_DjlA"/>
    <property type="match status" value="1"/>
</dbReference>